<name>F7Y3K6_MESOW</name>
<evidence type="ECO:0000313" key="1">
    <source>
        <dbReference type="EMBL" id="AEH88399.1"/>
    </source>
</evidence>
<sequence length="233" mass="26535">MCDHAQKHRVLLEDPDFADPLGDIMEFRLTYAGPLYATQRDARPGQPPKATQNRHDIRRAMHLQLKRLWDHWPGLSETHVSKGAAFLATRQPDPPIAISSKELSARHSHYGFGFVPLVTAELDLTCSLDILFLRPDRPGDVVWGGDIDNRLKTFLDALRIPEAGENYAGRIPQDDEKPFFCLLEDDKLITRVAVDTDRLLEPINGQFNANDARLIVTVRIRPYEFMPENMHFG</sequence>
<dbReference type="EMBL" id="CP002279">
    <property type="protein sequence ID" value="AEH88399.1"/>
    <property type="molecule type" value="Genomic_DNA"/>
</dbReference>
<organism evidence="1 2">
    <name type="scientific">Mesorhizobium opportunistum (strain LMG 24607 / HAMBI 3007 / WSM2075)</name>
    <dbReference type="NCBI Taxonomy" id="536019"/>
    <lineage>
        <taxon>Bacteria</taxon>
        <taxon>Pseudomonadati</taxon>
        <taxon>Pseudomonadota</taxon>
        <taxon>Alphaproteobacteria</taxon>
        <taxon>Hyphomicrobiales</taxon>
        <taxon>Phyllobacteriaceae</taxon>
        <taxon>Mesorhizobium</taxon>
    </lineage>
</organism>
<dbReference type="KEGG" id="mop:Mesop_3962"/>
<proteinExistence type="predicted"/>
<reference evidence="1 2" key="1">
    <citation type="submission" date="2010-10" db="EMBL/GenBank/DDBJ databases">
        <title>Complete sequence of Mesorhizobium opportunistum WSM2075.</title>
        <authorList>
            <consortium name="US DOE Joint Genome Institute"/>
            <person name="Lucas S."/>
            <person name="Copeland A."/>
            <person name="Lapidus A."/>
            <person name="Cheng J.-F."/>
            <person name="Bruce D."/>
            <person name="Goodwin L."/>
            <person name="Pitluck S."/>
            <person name="Chertkov O."/>
            <person name="Misra M."/>
            <person name="Detter J.C."/>
            <person name="Han C."/>
            <person name="Tapia R."/>
            <person name="Land M."/>
            <person name="Hauser L."/>
            <person name="Kyrpides N."/>
            <person name="Ovchinnikova G."/>
            <person name="Mavrommatis K.M."/>
            <person name="Tiwari R.P."/>
            <person name="Howieson J.G."/>
            <person name="O'Hara G.W."/>
            <person name="Nandasena K.G."/>
            <person name="Woyke T."/>
        </authorList>
    </citation>
    <scope>NUCLEOTIDE SEQUENCE [LARGE SCALE GENOMIC DNA]</scope>
    <source>
        <strain evidence="2">LMG 24607 / HAMBI 3007 / WSM2075</strain>
    </source>
</reference>
<protein>
    <submittedName>
        <fullName evidence="1">Uncharacterized protein</fullName>
    </submittedName>
</protein>
<dbReference type="HOGENOM" id="CLU_1426636_0_0_5"/>
<dbReference type="RefSeq" id="WP_013895081.1">
    <property type="nucleotide sequence ID" value="NC_015675.1"/>
</dbReference>
<dbReference type="Proteomes" id="UP000001623">
    <property type="component" value="Chromosome"/>
</dbReference>
<dbReference type="AlphaFoldDB" id="F7Y3K6"/>
<dbReference type="eggNOG" id="ENOG5033AE3">
    <property type="taxonomic scope" value="Bacteria"/>
</dbReference>
<gene>
    <name evidence="1" type="ordered locus">Mesop_3962</name>
</gene>
<accession>F7Y3K6</accession>
<evidence type="ECO:0000313" key="2">
    <source>
        <dbReference type="Proteomes" id="UP000001623"/>
    </source>
</evidence>